<keyword evidence="1" id="KW-0472">Membrane</keyword>
<proteinExistence type="predicted"/>
<organism evidence="2">
    <name type="scientific">uncultured bacterium pTW3</name>
    <dbReference type="NCBI Taxonomy" id="504467"/>
    <lineage>
        <taxon>Bacteria</taxon>
        <taxon>Candidatus Dojkabacteria</taxon>
        <taxon>environmental samples</taxon>
    </lineage>
</organism>
<feature type="transmembrane region" description="Helical" evidence="1">
    <location>
        <begin position="15"/>
        <end position="38"/>
    </location>
</feature>
<dbReference type="EMBL" id="EU333169">
    <property type="protein sequence ID" value="ACA34434.1"/>
    <property type="molecule type" value="Genomic_DNA"/>
</dbReference>
<feature type="transmembrane region" description="Helical" evidence="1">
    <location>
        <begin position="70"/>
        <end position="93"/>
    </location>
</feature>
<reference evidence="2" key="1">
    <citation type="journal article" date="2009" name="Appl. Environ. Microbiol.">
        <title>Isolation and characterization of metalloproteases with a novel domain structure by construction and screening of metagenomic libraries.</title>
        <authorList>
            <person name="Waschkowitz T."/>
            <person name="Rockstroh S."/>
            <person name="Daniel R."/>
        </authorList>
    </citation>
    <scope>NUCLEOTIDE SEQUENCE</scope>
</reference>
<keyword evidence="1" id="KW-1133">Transmembrane helix</keyword>
<evidence type="ECO:0000313" key="2">
    <source>
        <dbReference type="EMBL" id="ACA34434.1"/>
    </source>
</evidence>
<dbReference type="AlphaFoldDB" id="B8PZX6"/>
<evidence type="ECO:0000256" key="1">
    <source>
        <dbReference type="SAM" id="Phobius"/>
    </source>
</evidence>
<accession>B8PZX6</accession>
<protein>
    <submittedName>
        <fullName evidence="2">Uncharacterized protein</fullName>
    </submittedName>
</protein>
<keyword evidence="1" id="KW-0812">Transmembrane</keyword>
<name>B8PZX6_9BACT</name>
<sequence length="147" mass="15361">MSLAMIDIKARPSRWLAPALLVLGSSGFAAAWILLALIRDRQCSWMAVLAAIDAALLLRLARTPAGWPRVLAAVAATAATIALANWGIAAAQVGRLLGLLPWESALRLGPRYAWTLAGLANRPADLAWLAAALLLAALAASGRRPAP</sequence>
<feature type="transmembrane region" description="Helical" evidence="1">
    <location>
        <begin position="126"/>
        <end position="142"/>
    </location>
</feature>